<dbReference type="RefSeq" id="WP_007867052.1">
    <property type="nucleotide sequence ID" value="NZ_KQ235876.1"/>
</dbReference>
<evidence type="ECO:0000256" key="3">
    <source>
        <dbReference type="ARBA" id="ARBA00023027"/>
    </source>
</evidence>
<dbReference type="GO" id="GO:0016491">
    <property type="term" value="F:oxidoreductase activity"/>
    <property type="evidence" value="ECO:0007669"/>
    <property type="project" value="UniProtKB-KW"/>
</dbReference>
<dbReference type="PATRIC" id="fig|742734.4.peg.1008"/>
<dbReference type="PANTHER" id="PTHR30004:SF3">
    <property type="entry name" value="4-HYDROXYTHREONINE-4-PHOSPHATE DEHYDROGENASE 2-RELATED"/>
    <property type="match status" value="1"/>
</dbReference>
<dbReference type="Proteomes" id="UP000037392">
    <property type="component" value="Unassembled WGS sequence"/>
</dbReference>
<evidence type="ECO:0000256" key="2">
    <source>
        <dbReference type="ARBA" id="ARBA00023002"/>
    </source>
</evidence>
<proteinExistence type="predicted"/>
<keyword evidence="2" id="KW-0560">Oxidoreductase</keyword>
<dbReference type="GO" id="GO:0051287">
    <property type="term" value="F:NAD binding"/>
    <property type="evidence" value="ECO:0007669"/>
    <property type="project" value="InterPro"/>
</dbReference>
<dbReference type="SUPFAM" id="SSF53659">
    <property type="entry name" value="Isocitrate/Isopropylmalate dehydrogenase-like"/>
    <property type="match status" value="1"/>
</dbReference>
<evidence type="ECO:0000313" key="5">
    <source>
        <dbReference type="Proteomes" id="UP000037392"/>
    </source>
</evidence>
<dbReference type="Gene3D" id="3.40.718.10">
    <property type="entry name" value="Isopropylmalate Dehydrogenase"/>
    <property type="match status" value="1"/>
</dbReference>
<accession>A0A0J9F658</accession>
<keyword evidence="1" id="KW-0479">Metal-binding</keyword>
<reference evidence="4 5" key="1">
    <citation type="submission" date="2011-04" db="EMBL/GenBank/DDBJ databases">
        <title>The Genome Sequence of Clostridium citroniae WAL-19142.</title>
        <authorList>
            <consortium name="The Broad Institute Genome Sequencing Platform"/>
            <person name="Earl A."/>
            <person name="Ward D."/>
            <person name="Feldgarden M."/>
            <person name="Gevers D."/>
            <person name="Warren Y.A."/>
            <person name="Tyrrell K.L."/>
            <person name="Citron D.M."/>
            <person name="Goldstein E.J."/>
            <person name="Daigneault M."/>
            <person name="Allen-Vercoe E."/>
            <person name="Young S.K."/>
            <person name="Zeng Q."/>
            <person name="Gargeya S."/>
            <person name="Fitzgerald M."/>
            <person name="Haas B."/>
            <person name="Abouelleil A."/>
            <person name="Alvarado L."/>
            <person name="Arachchi H.M."/>
            <person name="Berlin A."/>
            <person name="Brown A."/>
            <person name="Chapman S.B."/>
            <person name="Chen Z."/>
            <person name="Dunbar C."/>
            <person name="Freedman E."/>
            <person name="Gearin G."/>
            <person name="Gellesch M."/>
            <person name="Goldberg J."/>
            <person name="Griggs A."/>
            <person name="Gujja S."/>
            <person name="Heilman E.R."/>
            <person name="Heiman D."/>
            <person name="Howarth C."/>
            <person name="Larson L."/>
            <person name="Lui A."/>
            <person name="MacDonald P.J."/>
            <person name="Mehta T."/>
            <person name="Montmayeur A."/>
            <person name="Murphy C."/>
            <person name="Neiman D."/>
            <person name="Pearson M."/>
            <person name="Priest M."/>
            <person name="Roberts A."/>
            <person name="Saif S."/>
            <person name="Shea T."/>
            <person name="Shenoy N."/>
            <person name="Sisk P."/>
            <person name="Stolte C."/>
            <person name="Sykes S."/>
            <person name="White J."/>
            <person name="Yandava C."/>
            <person name="Wortman J."/>
            <person name="Nusbaum C."/>
            <person name="Birren B."/>
        </authorList>
    </citation>
    <scope>NUCLEOTIDE SEQUENCE [LARGE SCALE GENOMIC DNA]</scope>
    <source>
        <strain evidence="4 5">WAL-19142</strain>
    </source>
</reference>
<keyword evidence="3" id="KW-0520">NAD</keyword>
<dbReference type="EMBL" id="ADLK01000005">
    <property type="protein sequence ID" value="KMW23735.1"/>
    <property type="molecule type" value="Genomic_DNA"/>
</dbReference>
<dbReference type="Pfam" id="PF04166">
    <property type="entry name" value="PdxA"/>
    <property type="match status" value="1"/>
</dbReference>
<protein>
    <submittedName>
        <fullName evidence="4">Pyridoxal phosphate biosynthetic protein PdxA</fullName>
    </submittedName>
</protein>
<evidence type="ECO:0000256" key="1">
    <source>
        <dbReference type="ARBA" id="ARBA00022723"/>
    </source>
</evidence>
<dbReference type="GeneID" id="93165727"/>
<organism evidence="4 5">
    <name type="scientific">[Clostridium] citroniae WAL-19142</name>
    <dbReference type="NCBI Taxonomy" id="742734"/>
    <lineage>
        <taxon>Bacteria</taxon>
        <taxon>Bacillati</taxon>
        <taxon>Bacillota</taxon>
        <taxon>Clostridia</taxon>
        <taxon>Lachnospirales</taxon>
        <taxon>Lachnospiraceae</taxon>
        <taxon>Enterocloster</taxon>
    </lineage>
</organism>
<dbReference type="InterPro" id="IPR005255">
    <property type="entry name" value="PdxA_fam"/>
</dbReference>
<dbReference type="AlphaFoldDB" id="A0A0J9F658"/>
<dbReference type="PANTHER" id="PTHR30004">
    <property type="entry name" value="4-HYDROXYTHREONINE-4-PHOSPHATE DEHYDROGENASE"/>
    <property type="match status" value="1"/>
</dbReference>
<dbReference type="GO" id="GO:0046872">
    <property type="term" value="F:metal ion binding"/>
    <property type="evidence" value="ECO:0007669"/>
    <property type="project" value="UniProtKB-KW"/>
</dbReference>
<evidence type="ECO:0000313" key="4">
    <source>
        <dbReference type="EMBL" id="KMW23735.1"/>
    </source>
</evidence>
<gene>
    <name evidence="4" type="ORF">HMPREF9470_00951</name>
</gene>
<sequence length="372" mass="39703">MIKKLRLGIHLGIHLGIPYVVLPGNAGRTEDLRKAVGGLEKNEKPVVAVLIGDGSGVGPELTAKLAAKGILNEHARPVVMGDVHLWKYALETFDLNVNWKLFDSMDTVDWEHGIPVIHVGDQDPGMIEKGKVNQICGKACLDMICYAVSLFKNGKIQGVCYAPLNKGAMKLADSPAASETELFSMLLGQEGECGEINMLDQVWTTRVTSHIPVSAISSQLTVDGIVQAICLADKTLKKAGYRHPKIGVCALNPHAGEGGLCGDEEGRVISPAIREASGRGIDAQGPFASDTLFKQAFDGTYNAVVTMYHDQGQIALKLKGFERGITIVGGLNMPATTCAHGTAHDIAWKGIASTQSLENAFCMVCRMAGESI</sequence>
<name>A0A0J9F658_9FIRM</name>
<comment type="caution">
    <text evidence="4">The sequence shown here is derived from an EMBL/GenBank/DDBJ whole genome shotgun (WGS) entry which is preliminary data.</text>
</comment>
<dbReference type="OrthoDB" id="9801783at2"/>